<evidence type="ECO:0000256" key="7">
    <source>
        <dbReference type="SAM" id="Phobius"/>
    </source>
</evidence>
<dbReference type="EMBL" id="JAWDET010000006">
    <property type="protein sequence ID" value="MDU0240314.1"/>
    <property type="molecule type" value="Genomic_DNA"/>
</dbReference>
<gene>
    <name evidence="12" type="ORF">DWV70_00520</name>
    <name evidence="11" type="ORF">DXC16_05435</name>
    <name evidence="9" type="ORF">LI282_22075</name>
    <name evidence="10" type="ORF">RVH43_06660</name>
</gene>
<dbReference type="EMBL" id="QSAI01000001">
    <property type="protein sequence ID" value="RGW50718.1"/>
    <property type="molecule type" value="Genomic_DNA"/>
</dbReference>
<evidence type="ECO:0000256" key="6">
    <source>
        <dbReference type="RuleBase" id="RU004057"/>
    </source>
</evidence>
<evidence type="ECO:0000313" key="9">
    <source>
        <dbReference type="EMBL" id="MCB7283694.1"/>
    </source>
</evidence>
<reference evidence="10" key="3">
    <citation type="submission" date="2023-10" db="EMBL/GenBank/DDBJ databases">
        <title>Genome of Potential pathogenic bacteria in Crohn's disease.</title>
        <authorList>
            <person name="Rodriguez-Palacios A."/>
        </authorList>
    </citation>
    <scope>NUCLEOTIDE SEQUENCE</scope>
    <source>
        <strain evidence="10">CavFT-hAR11</strain>
    </source>
</reference>
<keyword evidence="5 7" id="KW-0472">Membrane</keyword>
<dbReference type="Proteomes" id="UP001199363">
    <property type="component" value="Unassembled WGS sequence"/>
</dbReference>
<dbReference type="AlphaFoldDB" id="A0A3E4WUY3"/>
<evidence type="ECO:0000256" key="1">
    <source>
        <dbReference type="ARBA" id="ARBA00004651"/>
    </source>
</evidence>
<protein>
    <submittedName>
        <fullName evidence="9">MotA/TolQ/ExbB proton channel family protein</fullName>
    </submittedName>
</protein>
<reference evidence="9" key="2">
    <citation type="submission" date="2021-10" db="EMBL/GenBank/DDBJ databases">
        <title>Collection of gut derived symbiotic bacterial strains cultured from healthy donors.</title>
        <authorList>
            <person name="Lin H."/>
            <person name="Littmann E."/>
            <person name="Kohout C."/>
            <person name="Pamer E.G."/>
        </authorList>
    </citation>
    <scope>NUCLEOTIDE SEQUENCE</scope>
    <source>
        <strain evidence="9">DFI.1.167</strain>
    </source>
</reference>
<evidence type="ECO:0000313" key="11">
    <source>
        <dbReference type="EMBL" id="RGM45984.1"/>
    </source>
</evidence>
<comment type="similarity">
    <text evidence="6">Belongs to the exbB/tolQ family.</text>
</comment>
<feature type="transmembrane region" description="Helical" evidence="7">
    <location>
        <begin position="104"/>
        <end position="123"/>
    </location>
</feature>
<feature type="transmembrane region" description="Helical" evidence="7">
    <location>
        <begin position="6"/>
        <end position="22"/>
    </location>
</feature>
<proteinExistence type="inferred from homology"/>
<keyword evidence="2" id="KW-1003">Cell membrane</keyword>
<dbReference type="Gene3D" id="1.20.120.20">
    <property type="entry name" value="Apolipoprotein"/>
    <property type="match status" value="1"/>
</dbReference>
<feature type="domain" description="MotA/TolQ/ExbB proton channel" evidence="8">
    <location>
        <begin position="91"/>
        <end position="175"/>
    </location>
</feature>
<dbReference type="InterPro" id="IPR002898">
    <property type="entry name" value="MotA_ExbB_proton_chnl"/>
</dbReference>
<comment type="caution">
    <text evidence="11">The sequence shown here is derived from an EMBL/GenBank/DDBJ whole genome shotgun (WGS) entry which is preliminary data.</text>
</comment>
<dbReference type="GO" id="GO:0005886">
    <property type="term" value="C:plasma membrane"/>
    <property type="evidence" value="ECO:0007669"/>
    <property type="project" value="UniProtKB-SubCell"/>
</dbReference>
<evidence type="ECO:0000313" key="14">
    <source>
        <dbReference type="Proteomes" id="UP000285469"/>
    </source>
</evidence>
<dbReference type="EMBL" id="QSTG01000006">
    <property type="protein sequence ID" value="RGM45984.1"/>
    <property type="molecule type" value="Genomic_DNA"/>
</dbReference>
<keyword evidence="6" id="KW-0813">Transport</keyword>
<keyword evidence="3 7" id="KW-0812">Transmembrane</keyword>
<name>A0A3E4WUY3_PHOVU</name>
<evidence type="ECO:0000313" key="12">
    <source>
        <dbReference type="EMBL" id="RGW50718.1"/>
    </source>
</evidence>
<evidence type="ECO:0000256" key="2">
    <source>
        <dbReference type="ARBA" id="ARBA00022475"/>
    </source>
</evidence>
<evidence type="ECO:0000313" key="10">
    <source>
        <dbReference type="EMBL" id="MDU0240314.1"/>
    </source>
</evidence>
<dbReference type="Proteomes" id="UP001181239">
    <property type="component" value="Unassembled WGS sequence"/>
</dbReference>
<organism evidence="11 13">
    <name type="scientific">Phocaeicola vulgatus</name>
    <name type="common">Bacteroides vulgatus</name>
    <dbReference type="NCBI Taxonomy" id="821"/>
    <lineage>
        <taxon>Bacteria</taxon>
        <taxon>Pseudomonadati</taxon>
        <taxon>Bacteroidota</taxon>
        <taxon>Bacteroidia</taxon>
        <taxon>Bacteroidales</taxon>
        <taxon>Bacteroidaceae</taxon>
        <taxon>Phocaeicola</taxon>
    </lineage>
</organism>
<evidence type="ECO:0000313" key="13">
    <source>
        <dbReference type="Proteomes" id="UP000261003"/>
    </source>
</evidence>
<dbReference type="RefSeq" id="WP_004312183.1">
    <property type="nucleotide sequence ID" value="NZ_DAWDIY010000012.1"/>
</dbReference>
<dbReference type="GO" id="GO:0015031">
    <property type="term" value="P:protein transport"/>
    <property type="evidence" value="ECO:0007669"/>
    <property type="project" value="UniProtKB-KW"/>
</dbReference>
<feature type="transmembrane region" description="Helical" evidence="7">
    <location>
        <begin position="143"/>
        <end position="162"/>
    </location>
</feature>
<comment type="subcellular location">
    <subcellularLocation>
        <location evidence="1">Cell membrane</location>
        <topology evidence="1">Multi-pass membrane protein</topology>
    </subcellularLocation>
    <subcellularLocation>
        <location evidence="6">Membrane</location>
        <topology evidence="6">Multi-pass membrane protein</topology>
    </subcellularLocation>
</comment>
<dbReference type="Pfam" id="PF01618">
    <property type="entry name" value="MotA_ExbB"/>
    <property type="match status" value="1"/>
</dbReference>
<evidence type="ECO:0000256" key="4">
    <source>
        <dbReference type="ARBA" id="ARBA00022989"/>
    </source>
</evidence>
<evidence type="ECO:0000256" key="5">
    <source>
        <dbReference type="ARBA" id="ARBA00023136"/>
    </source>
</evidence>
<accession>A0A3E4WUY3</accession>
<sequence>MSDIITLASGAVIILVFLLFCFEERKLYSIKEILVKLVNSENILDSLNNSKIASLGEKYEKTIIVNTKDGKKSNIPASEFIYDNSVCKCNKVNLRMLDTASGTLVGLGLLGTFLGLTLGIQGFDSSNTDKINESIQGLLNGMGTAFLTSLLGMFLSIVFTFIDKSLRHRLYKNVNGLTEKLDALYYIDDIALANLNQQNIIDRLYNALKSDFQVQTNTIKDSFNELSGKLSYTNESGVIIPVANAVREILSENAQQTKALKSFSTDLAIELNQGFDETLSRQMQQKILPLMESVDATTKTVVEHIDQMAKTVSSPASDMMQRVVDELKQSMKLLMNEFSSGLSGSATTELENLAHQLGSATQAMADFPKNMENISATLQVTIEEVKHSISEISNTSANTNSMAMRQMQEQITFATGAISNAINEVKEVMSGISQSSQEQSNQMVSKLADAADKMGTFLTGTISTLSSSVTESVKSITDDVNSKQANLIALQEDTTSQTKRLLDSFNIGLERLEKMNEYISGTMNGFRQAQGEITISTSNLRTISGDMKLATELFNKGQNDYATRLAELQTMSQRGIDQVTEMLRDSGQLSEDYVQKFEIIKQGLGTIFTQLQNGLSEYSRTIKESTDKYLAQYTTSLTQTTGALASAIERQNEVTEMLTDTITRNKR</sequence>
<keyword evidence="6" id="KW-0653">Protein transport</keyword>
<keyword evidence="4 7" id="KW-1133">Transmembrane helix</keyword>
<evidence type="ECO:0000256" key="3">
    <source>
        <dbReference type="ARBA" id="ARBA00022692"/>
    </source>
</evidence>
<evidence type="ECO:0000259" key="8">
    <source>
        <dbReference type="Pfam" id="PF01618"/>
    </source>
</evidence>
<dbReference type="Proteomes" id="UP000285469">
    <property type="component" value="Unassembled WGS sequence"/>
</dbReference>
<dbReference type="Proteomes" id="UP000261003">
    <property type="component" value="Unassembled WGS sequence"/>
</dbReference>
<dbReference type="EMBL" id="JAJCQG010000138">
    <property type="protein sequence ID" value="MCB7283694.1"/>
    <property type="molecule type" value="Genomic_DNA"/>
</dbReference>
<reference evidence="13 14" key="1">
    <citation type="submission" date="2018-08" db="EMBL/GenBank/DDBJ databases">
        <title>A genome reference for cultivated species of the human gut microbiota.</title>
        <authorList>
            <person name="Zou Y."/>
            <person name="Xue W."/>
            <person name="Luo G."/>
        </authorList>
    </citation>
    <scope>NUCLEOTIDE SEQUENCE [LARGE SCALE GENOMIC DNA]</scope>
    <source>
        <strain evidence="12 14">AF12-25</strain>
        <strain evidence="11 13">OM08-13BH</strain>
    </source>
</reference>